<dbReference type="Proteomes" id="UP000001880">
    <property type="component" value="Chromosome"/>
</dbReference>
<proteinExistence type="predicted"/>
<evidence type="ECO:0000259" key="4">
    <source>
        <dbReference type="Pfam" id="PF00350"/>
    </source>
</evidence>
<reference evidence="5 6" key="1">
    <citation type="journal article" date="2010" name="Stand. Genomic Sci.">
        <title>Complete genome sequence of Haliangium ochraceum type strain (SMP-2).</title>
        <authorList>
            <consortium name="US DOE Joint Genome Institute (JGI-PGF)"/>
            <person name="Ivanova N."/>
            <person name="Daum C."/>
            <person name="Lang E."/>
            <person name="Abt B."/>
            <person name="Kopitz M."/>
            <person name="Saunders E."/>
            <person name="Lapidus A."/>
            <person name="Lucas S."/>
            <person name="Glavina Del Rio T."/>
            <person name="Nolan M."/>
            <person name="Tice H."/>
            <person name="Copeland A."/>
            <person name="Cheng J.F."/>
            <person name="Chen F."/>
            <person name="Bruce D."/>
            <person name="Goodwin L."/>
            <person name="Pitluck S."/>
            <person name="Mavromatis K."/>
            <person name="Pati A."/>
            <person name="Mikhailova N."/>
            <person name="Chen A."/>
            <person name="Palaniappan K."/>
            <person name="Land M."/>
            <person name="Hauser L."/>
            <person name="Chang Y.J."/>
            <person name="Jeffries C.D."/>
            <person name="Detter J.C."/>
            <person name="Brettin T."/>
            <person name="Rohde M."/>
            <person name="Goker M."/>
            <person name="Bristow J."/>
            <person name="Markowitz V."/>
            <person name="Eisen J.A."/>
            <person name="Hugenholtz P."/>
            <person name="Kyrpides N.C."/>
            <person name="Klenk H.P."/>
        </authorList>
    </citation>
    <scope>NUCLEOTIDE SEQUENCE [LARGE SCALE GENOMIC DNA]</scope>
    <source>
        <strain evidence="6">DSM 14365 / CIP 107738 / JCM 11303 / AJ 13395 / SMP-2</strain>
    </source>
</reference>
<dbReference type="InterPro" id="IPR051943">
    <property type="entry name" value="TRAFAC_Dynamin-like_GTPase"/>
</dbReference>
<keyword evidence="3" id="KW-1133">Transmembrane helix</keyword>
<feature type="compositionally biased region" description="Acidic residues" evidence="2">
    <location>
        <begin position="610"/>
        <end position="620"/>
    </location>
</feature>
<feature type="coiled-coil region" evidence="1">
    <location>
        <begin position="301"/>
        <end position="335"/>
    </location>
</feature>
<dbReference type="Gene3D" id="3.40.50.300">
    <property type="entry name" value="P-loop containing nucleotide triphosphate hydrolases"/>
    <property type="match status" value="1"/>
</dbReference>
<keyword evidence="3" id="KW-0472">Membrane</keyword>
<name>D0LVM4_HALO1</name>
<feature type="compositionally biased region" description="Low complexity" evidence="2">
    <location>
        <begin position="600"/>
        <end position="609"/>
    </location>
</feature>
<dbReference type="PANTHER" id="PTHR43681:SF1">
    <property type="entry name" value="SARCALUMENIN"/>
    <property type="match status" value="1"/>
</dbReference>
<organism evidence="5 6">
    <name type="scientific">Haliangium ochraceum (strain DSM 14365 / JCM 11303 / SMP-2)</name>
    <dbReference type="NCBI Taxonomy" id="502025"/>
    <lineage>
        <taxon>Bacteria</taxon>
        <taxon>Pseudomonadati</taxon>
        <taxon>Myxococcota</taxon>
        <taxon>Polyangia</taxon>
        <taxon>Haliangiales</taxon>
        <taxon>Kofleriaceae</taxon>
        <taxon>Haliangium</taxon>
    </lineage>
</organism>
<dbReference type="eggNOG" id="COG0699">
    <property type="taxonomic scope" value="Bacteria"/>
</dbReference>
<accession>D0LVM4</accession>
<dbReference type="KEGG" id="hoh:Hoch_6878"/>
<dbReference type="InterPro" id="IPR045063">
    <property type="entry name" value="Dynamin_N"/>
</dbReference>
<dbReference type="InterPro" id="IPR027417">
    <property type="entry name" value="P-loop_NTPase"/>
</dbReference>
<dbReference type="SUPFAM" id="SSF52540">
    <property type="entry name" value="P-loop containing nucleoside triphosphate hydrolases"/>
    <property type="match status" value="1"/>
</dbReference>
<evidence type="ECO:0000313" key="6">
    <source>
        <dbReference type="Proteomes" id="UP000001880"/>
    </source>
</evidence>
<gene>
    <name evidence="5" type="ordered locus">Hoch_6878</name>
</gene>
<feature type="region of interest" description="Disordered" evidence="2">
    <location>
        <begin position="594"/>
        <end position="620"/>
    </location>
</feature>
<evidence type="ECO:0000313" key="5">
    <source>
        <dbReference type="EMBL" id="ACY19342.1"/>
    </source>
</evidence>
<protein>
    <submittedName>
        <fullName evidence="5">Dynamin family protein</fullName>
    </submittedName>
</protein>
<feature type="domain" description="Dynamin N-terminal" evidence="4">
    <location>
        <begin position="55"/>
        <end position="212"/>
    </location>
</feature>
<keyword evidence="3" id="KW-0812">Transmembrane</keyword>
<evidence type="ECO:0000256" key="2">
    <source>
        <dbReference type="SAM" id="MobiDB-lite"/>
    </source>
</evidence>
<dbReference type="AlphaFoldDB" id="D0LVM4"/>
<dbReference type="STRING" id="502025.Hoch_6878"/>
<keyword evidence="1" id="KW-0175">Coiled coil</keyword>
<feature type="transmembrane region" description="Helical" evidence="3">
    <location>
        <begin position="457"/>
        <end position="480"/>
    </location>
</feature>
<dbReference type="HOGENOM" id="CLU_025855_0_0_7"/>
<evidence type="ECO:0000256" key="1">
    <source>
        <dbReference type="SAM" id="Coils"/>
    </source>
</evidence>
<dbReference type="EMBL" id="CP001804">
    <property type="protein sequence ID" value="ACY19342.1"/>
    <property type="molecule type" value="Genomic_DNA"/>
</dbReference>
<dbReference type="RefSeq" id="WP_012831934.1">
    <property type="nucleotide sequence ID" value="NC_013440.1"/>
</dbReference>
<evidence type="ECO:0000256" key="3">
    <source>
        <dbReference type="SAM" id="Phobius"/>
    </source>
</evidence>
<dbReference type="OrthoDB" id="9802035at2"/>
<dbReference type="CDD" id="cd09912">
    <property type="entry name" value="DLP_2"/>
    <property type="match status" value="1"/>
</dbReference>
<keyword evidence="6" id="KW-1185">Reference proteome</keyword>
<dbReference type="PANTHER" id="PTHR43681">
    <property type="entry name" value="TRANSMEMBRANE GTPASE FZO"/>
    <property type="match status" value="1"/>
</dbReference>
<sequence>MTKSSLLEAHRDTKRVIVERLGQLADVAQAVGMGTLARQIRQTRIPKIENERFYLVVLGEFNHGKSSFVNALLGADVLPTGITPTTATINHVVYADKPRAEAMLADGKRTEFDAGAVADWVTVAGKRSKEVTYVEVGYPSEILRENITLVDTPGVNDLNEARAEITYGYVPRADAVIFLLDAGQALKDSEREFLASHVLEGSRERMIFVLGKSDLLSEAERASVTDYVRKGLADLVPEPALFPVSARHCLEGRHEESGMPALLSYLERFLDVDRMRILLDNAAVDTARTAAYLEQNLGVKLHAFDLDLAELEARIKSVRKQLDASKRTLDELHTRISAESEAIKAQVRMDLENFTRAFINALPDQIDAVDADDLKVYLPGFIEDKFREFAELEGHKLASLLEHLAEEVIAVTNENLEAASAAVAERIGMADTEVNIEVDSFKYDVGVYAVGALGTTVFLFVNTLAGGLLTLAAPILAIVIKSKVAGDIREQAKERVPAAVRNASTAMRPHFDQCIEDFASRLRSFVTAAGNALYKGISEILEQTIQERRERAGELDSLRAGTSEQIQAVTATRKAIEHLREALWQTHEVEPATIAGTPIGSAADASVDSAGDDGDGGTSA</sequence>
<dbReference type="Pfam" id="PF00350">
    <property type="entry name" value="Dynamin_N"/>
    <property type="match status" value="1"/>
</dbReference>